<feature type="transmembrane region" description="Helical" evidence="6">
    <location>
        <begin position="82"/>
        <end position="100"/>
    </location>
</feature>
<keyword evidence="2" id="KW-1003">Cell membrane</keyword>
<evidence type="ECO:0000256" key="6">
    <source>
        <dbReference type="SAM" id="Phobius"/>
    </source>
</evidence>
<feature type="transmembrane region" description="Helical" evidence="6">
    <location>
        <begin position="235"/>
        <end position="258"/>
    </location>
</feature>
<protein>
    <recommendedName>
        <fullName evidence="9">Oligosaccharide flippase family protein</fullName>
    </recommendedName>
</protein>
<organism evidence="7 8">
    <name type="scientific">Marinomonas arctica</name>
    <dbReference type="NCBI Taxonomy" id="383750"/>
    <lineage>
        <taxon>Bacteria</taxon>
        <taxon>Pseudomonadati</taxon>
        <taxon>Pseudomonadota</taxon>
        <taxon>Gammaproteobacteria</taxon>
        <taxon>Oceanospirillales</taxon>
        <taxon>Oceanospirillaceae</taxon>
        <taxon>Marinomonas</taxon>
    </lineage>
</organism>
<accession>A0A7H1J455</accession>
<dbReference type="InterPro" id="IPR050833">
    <property type="entry name" value="Poly_Biosynth_Transport"/>
</dbReference>
<dbReference type="KEGG" id="mard:IBG28_16525"/>
<evidence type="ECO:0000313" key="7">
    <source>
        <dbReference type="EMBL" id="QNT05271.1"/>
    </source>
</evidence>
<comment type="subcellular location">
    <subcellularLocation>
        <location evidence="1">Cell membrane</location>
        <topology evidence="1">Multi-pass membrane protein</topology>
    </subcellularLocation>
</comment>
<feature type="transmembrane region" description="Helical" evidence="6">
    <location>
        <begin position="384"/>
        <end position="404"/>
    </location>
</feature>
<evidence type="ECO:0000256" key="1">
    <source>
        <dbReference type="ARBA" id="ARBA00004651"/>
    </source>
</evidence>
<keyword evidence="3 6" id="KW-0812">Transmembrane</keyword>
<keyword evidence="4 6" id="KW-1133">Transmembrane helix</keyword>
<dbReference type="RefSeq" id="WP_111609050.1">
    <property type="nucleotide sequence ID" value="NZ_BMLJ01000027.1"/>
</dbReference>
<evidence type="ECO:0000313" key="8">
    <source>
        <dbReference type="Proteomes" id="UP000516370"/>
    </source>
</evidence>
<feature type="transmembrane region" description="Helical" evidence="6">
    <location>
        <begin position="321"/>
        <end position="344"/>
    </location>
</feature>
<gene>
    <name evidence="7" type="ORF">IBG28_16525</name>
</gene>
<feature type="transmembrane region" description="Helical" evidence="6">
    <location>
        <begin position="139"/>
        <end position="162"/>
    </location>
</feature>
<feature type="transmembrane region" description="Helical" evidence="6">
    <location>
        <begin position="38"/>
        <end position="61"/>
    </location>
</feature>
<evidence type="ECO:0000256" key="2">
    <source>
        <dbReference type="ARBA" id="ARBA00022475"/>
    </source>
</evidence>
<feature type="transmembrane region" description="Helical" evidence="6">
    <location>
        <begin position="446"/>
        <end position="464"/>
    </location>
</feature>
<evidence type="ECO:0000256" key="3">
    <source>
        <dbReference type="ARBA" id="ARBA00022692"/>
    </source>
</evidence>
<sequence length="479" mass="55246">MKNELALIILGRVIVAFTGLVSLRIMTHFMQPEKYGELSLLIVIQSMCGLILVNPVGQYLNVNTHKWYDQGSLFSRIRSYRVYLFSVSLISAGLVLLLFSEKVEDLFFSTLSLFLIVWTTNWNSTLVPLLNMLGERVKYLIWSVLTVVLGVSGSIFFIIYFSPTPSNWLFGQVIGMTIGMLGAKYSLRKFTLTAKKEKKSIITRKIFLSFCLPLSIATLFMWFTQSGYRLLIEHYWGVTTLAFFVVGFQVAGALWAIIENIAMQFLHPYYFRASSDVDNDIKLQAALSDFVNVLIPLYIFLGGVMLLGAKHIFYFLVDEKYYTAINFFYAAVIVELVRASAYILTHAVHVKRKTIMLIWPYCLYATSLLISVVISGYFKINVEYFAYIVPFIAVFFVLFMNFCMKKIIPYYVFWRMIYFSVMFLFTVITYIHFFEIDFTLTLASSFLYLLFLGLITLVLIYLYLKKSSALKRLVAENIV</sequence>
<dbReference type="PANTHER" id="PTHR30250">
    <property type="entry name" value="PST FAMILY PREDICTED COLANIC ACID TRANSPORTER"/>
    <property type="match status" value="1"/>
</dbReference>
<feature type="transmembrane region" description="Helical" evidence="6">
    <location>
        <begin position="106"/>
        <end position="127"/>
    </location>
</feature>
<feature type="transmembrane region" description="Helical" evidence="6">
    <location>
        <begin position="206"/>
        <end position="223"/>
    </location>
</feature>
<feature type="transmembrane region" description="Helical" evidence="6">
    <location>
        <begin position="356"/>
        <end position="378"/>
    </location>
</feature>
<dbReference type="GO" id="GO:0005886">
    <property type="term" value="C:plasma membrane"/>
    <property type="evidence" value="ECO:0007669"/>
    <property type="project" value="UniProtKB-SubCell"/>
</dbReference>
<dbReference type="OrthoDB" id="7107952at2"/>
<dbReference type="PANTHER" id="PTHR30250:SF11">
    <property type="entry name" value="O-ANTIGEN TRANSPORTER-RELATED"/>
    <property type="match status" value="1"/>
</dbReference>
<name>A0A7H1J455_9GAMM</name>
<evidence type="ECO:0000256" key="4">
    <source>
        <dbReference type="ARBA" id="ARBA00022989"/>
    </source>
</evidence>
<feature type="transmembrane region" description="Helical" evidence="6">
    <location>
        <begin position="168"/>
        <end position="185"/>
    </location>
</feature>
<feature type="transmembrane region" description="Helical" evidence="6">
    <location>
        <begin position="416"/>
        <end position="434"/>
    </location>
</feature>
<proteinExistence type="predicted"/>
<reference evidence="7 8" key="1">
    <citation type="submission" date="2020-09" db="EMBL/GenBank/DDBJ databases">
        <title>Complete genome sequence of an Arctic sea ice bacterium Marinomonas arctica BSI20414.</title>
        <authorList>
            <person name="Liao L."/>
            <person name="Chen B."/>
        </authorList>
    </citation>
    <scope>NUCLEOTIDE SEQUENCE [LARGE SCALE GENOMIC DNA]</scope>
    <source>
        <strain evidence="7 8">BSI20414</strain>
    </source>
</reference>
<keyword evidence="8" id="KW-1185">Reference proteome</keyword>
<feature type="transmembrane region" description="Helical" evidence="6">
    <location>
        <begin position="7"/>
        <end position="26"/>
    </location>
</feature>
<dbReference type="EMBL" id="CP061081">
    <property type="protein sequence ID" value="QNT05271.1"/>
    <property type="molecule type" value="Genomic_DNA"/>
</dbReference>
<evidence type="ECO:0008006" key="9">
    <source>
        <dbReference type="Google" id="ProtNLM"/>
    </source>
</evidence>
<evidence type="ECO:0000256" key="5">
    <source>
        <dbReference type="ARBA" id="ARBA00023136"/>
    </source>
</evidence>
<dbReference type="AlphaFoldDB" id="A0A7H1J455"/>
<keyword evidence="5 6" id="KW-0472">Membrane</keyword>
<dbReference type="Proteomes" id="UP000516370">
    <property type="component" value="Chromosome"/>
</dbReference>
<feature type="transmembrane region" description="Helical" evidence="6">
    <location>
        <begin position="290"/>
        <end position="309"/>
    </location>
</feature>